<dbReference type="FunFam" id="1.20.120.20:FF:000010">
    <property type="entry name" value="Apolipoprotein E"/>
    <property type="match status" value="1"/>
</dbReference>
<accession>A0AA88NWV7</accession>
<evidence type="ECO:0000313" key="14">
    <source>
        <dbReference type="EMBL" id="KAK2864575.1"/>
    </source>
</evidence>
<feature type="coiled-coil region" evidence="12">
    <location>
        <begin position="98"/>
        <end position="132"/>
    </location>
</feature>
<dbReference type="Gene3D" id="1.20.120.20">
    <property type="entry name" value="Apolipoprotein"/>
    <property type="match status" value="1"/>
</dbReference>
<evidence type="ECO:0000256" key="7">
    <source>
        <dbReference type="ARBA" id="ARBA00022729"/>
    </source>
</evidence>
<keyword evidence="12" id="KW-0175">Coiled coil</keyword>
<keyword evidence="8" id="KW-0677">Repeat</keyword>
<evidence type="ECO:0000256" key="9">
    <source>
        <dbReference type="ARBA" id="ARBA00023055"/>
    </source>
</evidence>
<comment type="similarity">
    <text evidence="2">Belongs to the apolipoprotein A1/A4/E family.</text>
</comment>
<reference evidence="14" key="1">
    <citation type="submission" date="2023-08" db="EMBL/GenBank/DDBJ databases">
        <title>Pelteobagrus vachellii genome.</title>
        <authorList>
            <person name="Liu H."/>
        </authorList>
    </citation>
    <scope>NUCLEOTIDE SEQUENCE</scope>
    <source>
        <strain evidence="14">PRFRI_2022a</strain>
        <tissue evidence="14">Muscle</tissue>
    </source>
</reference>
<dbReference type="GO" id="GO:0120020">
    <property type="term" value="F:cholesterol transfer activity"/>
    <property type="evidence" value="ECO:0007669"/>
    <property type="project" value="TreeGrafter"/>
</dbReference>
<proteinExistence type="inferred from homology"/>
<dbReference type="AlphaFoldDB" id="A0AA88NWV7"/>
<dbReference type="PANTHER" id="PTHR18976:SF2">
    <property type="entry name" value="APOLIPOPROTEIN E"/>
    <property type="match status" value="1"/>
</dbReference>
<comment type="caution">
    <text evidence="14">The sequence shown here is derived from an EMBL/GenBank/DDBJ whole genome shotgun (WGS) entry which is preliminary data.</text>
</comment>
<dbReference type="GO" id="GO:0042157">
    <property type="term" value="P:lipoprotein metabolic process"/>
    <property type="evidence" value="ECO:0007669"/>
    <property type="project" value="InterPro"/>
</dbReference>
<comment type="subunit">
    <text evidence="3">Homotetramer.</text>
</comment>
<evidence type="ECO:0000256" key="5">
    <source>
        <dbReference type="ARBA" id="ARBA00022525"/>
    </source>
</evidence>
<keyword evidence="7 13" id="KW-0732">Signal</keyword>
<evidence type="ECO:0000256" key="3">
    <source>
        <dbReference type="ARBA" id="ARBA00011881"/>
    </source>
</evidence>
<dbReference type="InterPro" id="IPR050163">
    <property type="entry name" value="Apolipoprotein_A1/A4/E"/>
</dbReference>
<dbReference type="SUPFAM" id="SSF47162">
    <property type="entry name" value="Apolipoprotein"/>
    <property type="match status" value="1"/>
</dbReference>
<keyword evidence="5" id="KW-0964">Secreted</keyword>
<dbReference type="Proteomes" id="UP001187315">
    <property type="component" value="Unassembled WGS sequence"/>
</dbReference>
<evidence type="ECO:0000256" key="1">
    <source>
        <dbReference type="ARBA" id="ARBA00004498"/>
    </source>
</evidence>
<protein>
    <recommendedName>
        <fullName evidence="16">Apolipoprotein E</fullName>
    </recommendedName>
</protein>
<keyword evidence="10" id="KW-0446">Lipid-binding</keyword>
<feature type="signal peptide" evidence="13">
    <location>
        <begin position="1"/>
        <end position="18"/>
    </location>
</feature>
<dbReference type="Pfam" id="PF01442">
    <property type="entry name" value="Apolipoprotein"/>
    <property type="match status" value="1"/>
</dbReference>
<dbReference type="GO" id="GO:0034364">
    <property type="term" value="C:high-density lipoprotein particle"/>
    <property type="evidence" value="ECO:0007669"/>
    <property type="project" value="TreeGrafter"/>
</dbReference>
<dbReference type="InterPro" id="IPR000074">
    <property type="entry name" value="ApoA_E"/>
</dbReference>
<dbReference type="GO" id="GO:0033344">
    <property type="term" value="P:cholesterol efflux"/>
    <property type="evidence" value="ECO:0007669"/>
    <property type="project" value="TreeGrafter"/>
</dbReference>
<evidence type="ECO:0000313" key="15">
    <source>
        <dbReference type="Proteomes" id="UP001187315"/>
    </source>
</evidence>
<dbReference type="GO" id="GO:0034362">
    <property type="term" value="C:low-density lipoprotein particle"/>
    <property type="evidence" value="ECO:0007669"/>
    <property type="project" value="TreeGrafter"/>
</dbReference>
<keyword evidence="9" id="KW-0445">Lipid transport</keyword>
<dbReference type="GO" id="GO:0042627">
    <property type="term" value="C:chylomicron"/>
    <property type="evidence" value="ECO:0007669"/>
    <property type="project" value="TreeGrafter"/>
</dbReference>
<evidence type="ECO:0000256" key="6">
    <source>
        <dbReference type="ARBA" id="ARBA00022530"/>
    </source>
</evidence>
<dbReference type="GO" id="GO:0055090">
    <property type="term" value="P:acylglycerol homeostasis"/>
    <property type="evidence" value="ECO:0007669"/>
    <property type="project" value="TreeGrafter"/>
</dbReference>
<keyword evidence="15" id="KW-1185">Reference proteome</keyword>
<dbReference type="EMBL" id="JAVHJS010000003">
    <property type="protein sequence ID" value="KAK2864575.1"/>
    <property type="molecule type" value="Genomic_DNA"/>
</dbReference>
<evidence type="ECO:0000256" key="8">
    <source>
        <dbReference type="ARBA" id="ARBA00022737"/>
    </source>
</evidence>
<dbReference type="GO" id="GO:0060228">
    <property type="term" value="F:phosphatidylcholine-sterol O-acyltransferase activator activity"/>
    <property type="evidence" value="ECO:0007669"/>
    <property type="project" value="TreeGrafter"/>
</dbReference>
<comment type="subcellular location">
    <subcellularLocation>
        <location evidence="1">Secreted</location>
        <location evidence="1">Extracellular space</location>
        <location evidence="1">Extracellular matrix</location>
    </subcellularLocation>
</comment>
<evidence type="ECO:0000256" key="4">
    <source>
        <dbReference type="ARBA" id="ARBA00022448"/>
    </source>
</evidence>
<evidence type="ECO:0000256" key="10">
    <source>
        <dbReference type="ARBA" id="ARBA00023121"/>
    </source>
</evidence>
<keyword evidence="6" id="KW-0272">Extracellular matrix</keyword>
<dbReference type="GO" id="GO:0005543">
    <property type="term" value="F:phospholipid binding"/>
    <property type="evidence" value="ECO:0007669"/>
    <property type="project" value="TreeGrafter"/>
</dbReference>
<dbReference type="PROSITE" id="PS51257">
    <property type="entry name" value="PROKAR_LIPOPROTEIN"/>
    <property type="match status" value="1"/>
</dbReference>
<evidence type="ECO:0000256" key="11">
    <source>
        <dbReference type="ARBA" id="ARBA00056320"/>
    </source>
</evidence>
<dbReference type="GO" id="GO:0034361">
    <property type="term" value="C:very-low-density lipoprotein particle"/>
    <property type="evidence" value="ECO:0007669"/>
    <property type="project" value="TreeGrafter"/>
</dbReference>
<sequence length="252" mass="29803">MKLVAAIFTLSVISACQGRFLIQDEPKTHWEEMVDKFWEYVNSVSSTAENMKASIQDTQLGRELDTLISDSMAELQMYTDDVQSKLVPYAKEKAQEVHDDLQLLINKLRVHMEEAKNRITEYSQELQTMVEQNVDEIDSKVNAYIRKLKKRFNKDTLEIKKKIETYIKEVQARADQHADNMNERLKSYFDVVRKNAEDKFNTLKDLLNDQAEQLMEKWMYIKGESEMIKSDLYAKLQKKMENAQNWFQQFFN</sequence>
<evidence type="ECO:0000256" key="2">
    <source>
        <dbReference type="ARBA" id="ARBA00008788"/>
    </source>
</evidence>
<name>A0AA88NWV7_TACVA</name>
<evidence type="ECO:0000256" key="12">
    <source>
        <dbReference type="SAM" id="Coils"/>
    </source>
</evidence>
<evidence type="ECO:0008006" key="16">
    <source>
        <dbReference type="Google" id="ProtNLM"/>
    </source>
</evidence>
<keyword evidence="4" id="KW-0813">Transport</keyword>
<gene>
    <name evidence="14" type="ORF">Q7C36_003729</name>
</gene>
<dbReference type="GO" id="GO:0008203">
    <property type="term" value="P:cholesterol metabolic process"/>
    <property type="evidence" value="ECO:0007669"/>
    <property type="project" value="TreeGrafter"/>
</dbReference>
<dbReference type="PANTHER" id="PTHR18976">
    <property type="entry name" value="APOLIPOPROTEIN"/>
    <property type="match status" value="1"/>
</dbReference>
<organism evidence="14 15">
    <name type="scientific">Tachysurus vachellii</name>
    <name type="common">Darkbarbel catfish</name>
    <name type="synonym">Pelteobagrus vachellii</name>
    <dbReference type="NCBI Taxonomy" id="175792"/>
    <lineage>
        <taxon>Eukaryota</taxon>
        <taxon>Metazoa</taxon>
        <taxon>Chordata</taxon>
        <taxon>Craniata</taxon>
        <taxon>Vertebrata</taxon>
        <taxon>Euteleostomi</taxon>
        <taxon>Actinopterygii</taxon>
        <taxon>Neopterygii</taxon>
        <taxon>Teleostei</taxon>
        <taxon>Ostariophysi</taxon>
        <taxon>Siluriformes</taxon>
        <taxon>Bagridae</taxon>
        <taxon>Tachysurus</taxon>
    </lineage>
</organism>
<evidence type="ECO:0000256" key="13">
    <source>
        <dbReference type="SAM" id="SignalP"/>
    </source>
</evidence>
<feature type="chain" id="PRO_5041703517" description="Apolipoprotein E" evidence="13">
    <location>
        <begin position="19"/>
        <end position="252"/>
    </location>
</feature>
<dbReference type="GO" id="GO:1903561">
    <property type="term" value="C:extracellular vesicle"/>
    <property type="evidence" value="ECO:0007669"/>
    <property type="project" value="TreeGrafter"/>
</dbReference>
<comment type="function">
    <text evidence="11">APOE is an apolipoprotein, a protein associating with lipid particles, that mainly functions in lipoprotein-mediated lipid transport between organs via the plasma and interstitial fluids. APOE is a core component of plasma lipoproteins and is involved in their production, conversion and clearance. Apolipoproteins are amphipathic molecules that interact both with lipids of the lipoprotein particle core and the aqueous environment of the plasma.</text>
</comment>
<dbReference type="GO" id="GO:0033700">
    <property type="term" value="P:phospholipid efflux"/>
    <property type="evidence" value="ECO:0007669"/>
    <property type="project" value="TreeGrafter"/>
</dbReference>